<proteinExistence type="predicted"/>
<sequence length="538" mass="55001">MSLAVVQSVSAASASNPSTPEATFGSAPTNGNMLVAAYFIPTSVISLNTAAGWRLLGVFYEPDVPSYMVVAYRYAGAGESTTQEPDTSSSADGWALTMWEISGVTGDAGQDLADVYLSRPTDYPGTSASPTSWNTSFGNELVLLGSENGTTSDLTISVSGGTWTTDSGPEYGNQQGYNQVAYGFHSSITSGGTAVAPTLSATAGSRFYVGFVGLSSSVPTTGPTVVQSAINGSPGSGSAAPSVTMPKAPANGNLLVAYAYFRQLDGAPTANTGWTLDADVSILSSGYYVATYYKYAGGSESTTQTPDSVSRENWDCVVWEVTNVSGSWTNDHVSTGSQYGVNASTETPTGITTSNANELVLHGSSYANGSGLGSLTHLAGVPTSAYLGGGSGYNHYVEARHYVVPTSGTTVGDTAITAQSASGTPDLIGAFVELKKGASASTETGNVSMTLHGVNFAAEEDDHKLGGTLTISKVSFAVDETIKETGSGTLTIGRVTMSAAESFKETGSGTITLGGVTIVAQAIDLNALSPVRQFSTFG</sequence>
<dbReference type="EMBL" id="LR796258">
    <property type="protein sequence ID" value="CAB4132024.1"/>
    <property type="molecule type" value="Genomic_DNA"/>
</dbReference>
<organism evidence="1">
    <name type="scientific">uncultured Caudovirales phage</name>
    <dbReference type="NCBI Taxonomy" id="2100421"/>
    <lineage>
        <taxon>Viruses</taxon>
        <taxon>Duplodnaviria</taxon>
        <taxon>Heunggongvirae</taxon>
        <taxon>Uroviricota</taxon>
        <taxon>Caudoviricetes</taxon>
        <taxon>Peduoviridae</taxon>
        <taxon>Maltschvirus</taxon>
        <taxon>Maltschvirus maltsch</taxon>
    </lineage>
</organism>
<reference evidence="1" key="1">
    <citation type="submission" date="2020-04" db="EMBL/GenBank/DDBJ databases">
        <authorList>
            <person name="Chiriac C."/>
            <person name="Salcher M."/>
            <person name="Ghai R."/>
            <person name="Kavagutti S V."/>
        </authorList>
    </citation>
    <scope>NUCLEOTIDE SEQUENCE</scope>
</reference>
<accession>A0A6J5LBY3</accession>
<evidence type="ECO:0000313" key="1">
    <source>
        <dbReference type="EMBL" id="CAB4132024.1"/>
    </source>
</evidence>
<protein>
    <submittedName>
        <fullName evidence="1">Uncharacterized protein</fullName>
    </submittedName>
</protein>
<name>A0A6J5LBY3_9CAUD</name>
<gene>
    <name evidence="1" type="ORF">UFOVP134_3</name>
</gene>